<reference evidence="1" key="1">
    <citation type="submission" date="2011-03" db="EMBL/GenBank/DDBJ databases">
        <title>Complete sequence of Sphingobacterium sp. 21.</title>
        <authorList>
            <consortium name="US DOE Joint Genome Institute"/>
            <person name="Lucas S."/>
            <person name="Copeland A."/>
            <person name="Lapidus A."/>
            <person name="Cheng J.-F."/>
            <person name="Goodwin L."/>
            <person name="Pitluck S."/>
            <person name="Davenport K."/>
            <person name="Detter J.C."/>
            <person name="Han C."/>
            <person name="Tapia R."/>
            <person name="Land M."/>
            <person name="Hauser L."/>
            <person name="Kyrpides N."/>
            <person name="Ivanova N."/>
            <person name="Ovchinnikova G."/>
            <person name="Pagani I."/>
            <person name="Siebers A.K."/>
            <person name="Allgaier M."/>
            <person name="Thelen M.P."/>
            <person name="Hugenholtz P."/>
            <person name="Woyke T."/>
        </authorList>
    </citation>
    <scope>NUCLEOTIDE SEQUENCE</scope>
    <source>
        <strain evidence="1">21</strain>
    </source>
</reference>
<proteinExistence type="predicted"/>
<accession>F4CF00</accession>
<dbReference type="OrthoDB" id="798137at2"/>
<dbReference type="AlphaFoldDB" id="F4CF00"/>
<sequence length="112" mass="12739">MVEGLSLKSIYRLIALCLLVTIGYIQGVQLIHAYHHNDNTKQTSHTSFQVKKEINCKICDYLHVKQGQQLPGQLFTLSEVYRSKPILIQRLDLAIPFEIPLSSYFNKGPPLA</sequence>
<name>F4CF00_SPHS2</name>
<dbReference type="STRING" id="743722.Sph21_2550"/>
<protein>
    <recommendedName>
        <fullName evidence="2">DUF2946 domain-containing protein</fullName>
    </recommendedName>
</protein>
<evidence type="ECO:0008006" key="2">
    <source>
        <dbReference type="Google" id="ProtNLM"/>
    </source>
</evidence>
<dbReference type="HOGENOM" id="CLU_2144228_0_0_10"/>
<dbReference type="KEGG" id="shg:Sph21_2550"/>
<dbReference type="PATRIC" id="fig|743722.3.peg.2734"/>
<dbReference type="EMBL" id="CP002584">
    <property type="protein sequence ID" value="ADZ79101.1"/>
    <property type="molecule type" value="Genomic_DNA"/>
</dbReference>
<organism evidence="1">
    <name type="scientific">Sphingobacterium sp. (strain 21)</name>
    <dbReference type="NCBI Taxonomy" id="743722"/>
    <lineage>
        <taxon>Bacteria</taxon>
        <taxon>Pseudomonadati</taxon>
        <taxon>Bacteroidota</taxon>
        <taxon>Sphingobacteriia</taxon>
        <taxon>Sphingobacteriales</taxon>
        <taxon>Sphingobacteriaceae</taxon>
        <taxon>Sphingobacterium</taxon>
    </lineage>
</organism>
<evidence type="ECO:0000313" key="1">
    <source>
        <dbReference type="EMBL" id="ADZ79101.1"/>
    </source>
</evidence>
<gene>
    <name evidence="1" type="ordered locus">Sph21_2550</name>
</gene>